<gene>
    <name evidence="3" type="ORF">ABIE13_003723</name>
</gene>
<name>A0ABV2QDH6_9BURK</name>
<keyword evidence="4" id="KW-1185">Reference proteome</keyword>
<comment type="caution">
    <text evidence="3">The sequence shown here is derived from an EMBL/GenBank/DDBJ whole genome shotgun (WGS) entry which is preliminary data.</text>
</comment>
<keyword evidence="2" id="KW-0732">Signal</keyword>
<proteinExistence type="inferred from homology"/>
<dbReference type="InterPro" id="IPR042100">
    <property type="entry name" value="Bug_dom1"/>
</dbReference>
<dbReference type="PANTHER" id="PTHR42928:SF5">
    <property type="entry name" value="BLR1237 PROTEIN"/>
    <property type="match status" value="1"/>
</dbReference>
<feature type="chain" id="PRO_5047458324" evidence="2">
    <location>
        <begin position="28"/>
        <end position="326"/>
    </location>
</feature>
<dbReference type="Pfam" id="PF03401">
    <property type="entry name" value="TctC"/>
    <property type="match status" value="1"/>
</dbReference>
<reference evidence="3 4" key="1">
    <citation type="submission" date="2024-06" db="EMBL/GenBank/DDBJ databases">
        <title>Sorghum-associated microbial communities from plants grown in Nebraska, USA.</title>
        <authorList>
            <person name="Schachtman D."/>
        </authorList>
    </citation>
    <scope>NUCLEOTIDE SEQUENCE [LARGE SCALE GENOMIC DNA]</scope>
    <source>
        <strain evidence="3 4">2709</strain>
    </source>
</reference>
<feature type="signal peptide" evidence="2">
    <location>
        <begin position="1"/>
        <end position="27"/>
    </location>
</feature>
<dbReference type="EMBL" id="JBEPSH010000007">
    <property type="protein sequence ID" value="MET4578607.1"/>
    <property type="molecule type" value="Genomic_DNA"/>
</dbReference>
<evidence type="ECO:0000256" key="2">
    <source>
        <dbReference type="SAM" id="SignalP"/>
    </source>
</evidence>
<dbReference type="Gene3D" id="3.40.190.150">
    <property type="entry name" value="Bordetella uptake gene, domain 1"/>
    <property type="match status" value="1"/>
</dbReference>
<protein>
    <submittedName>
        <fullName evidence="3">Tripartite-type tricarboxylate transporter receptor subunit TctC</fullName>
    </submittedName>
</protein>
<evidence type="ECO:0000313" key="3">
    <source>
        <dbReference type="EMBL" id="MET4578607.1"/>
    </source>
</evidence>
<accession>A0ABV2QDH6</accession>
<dbReference type="CDD" id="cd07012">
    <property type="entry name" value="PBP2_Bug_TTT"/>
    <property type="match status" value="1"/>
</dbReference>
<comment type="similarity">
    <text evidence="1">Belongs to the UPF0065 (bug) family.</text>
</comment>
<dbReference type="SUPFAM" id="SSF53850">
    <property type="entry name" value="Periplasmic binding protein-like II"/>
    <property type="match status" value="1"/>
</dbReference>
<evidence type="ECO:0000313" key="4">
    <source>
        <dbReference type="Proteomes" id="UP001549320"/>
    </source>
</evidence>
<dbReference type="RefSeq" id="WP_354445990.1">
    <property type="nucleotide sequence ID" value="NZ_JBEPSH010000007.1"/>
</dbReference>
<dbReference type="Gene3D" id="3.40.190.10">
    <property type="entry name" value="Periplasmic binding protein-like II"/>
    <property type="match status" value="1"/>
</dbReference>
<keyword evidence="3" id="KW-0675">Receptor</keyword>
<evidence type="ECO:0000256" key="1">
    <source>
        <dbReference type="ARBA" id="ARBA00006987"/>
    </source>
</evidence>
<sequence>MRPLKILRFLPRALMGLTLVAATTAMAQGYPNKPIRLIVPYAVGQGTDIAARYIGDELSKEIKQPVIVDNRPGAGGNVGTQAAARSPADGYNIMIGTNATHAANAYLYANTGFDGLADFEPIAMVGILPLVFVTKPSNAINSMQDLVKAARAKPDGLNIAVSTTTCRLAYELFKSRGEAPMFPIDFKGSAQALTGVLGDQVEFMVDTITSLRAAVTSNQVKALGVTSAQSSKLLPGVKSLAEQGISGYELVGWTVFYAPKGTPQEALNVLAAALNKAMARADVQEKLLQLGIEPQRKSMDELKAFGQAEKEKWGKLIQGAGLKPAT</sequence>
<dbReference type="PIRSF" id="PIRSF017082">
    <property type="entry name" value="YflP"/>
    <property type="match status" value="1"/>
</dbReference>
<dbReference type="InterPro" id="IPR005064">
    <property type="entry name" value="BUG"/>
</dbReference>
<organism evidence="3 4">
    <name type="scientific">Ottowia thiooxydans</name>
    <dbReference type="NCBI Taxonomy" id="219182"/>
    <lineage>
        <taxon>Bacteria</taxon>
        <taxon>Pseudomonadati</taxon>
        <taxon>Pseudomonadota</taxon>
        <taxon>Betaproteobacteria</taxon>
        <taxon>Burkholderiales</taxon>
        <taxon>Comamonadaceae</taxon>
        <taxon>Ottowia</taxon>
    </lineage>
</organism>
<dbReference type="PANTHER" id="PTHR42928">
    <property type="entry name" value="TRICARBOXYLATE-BINDING PROTEIN"/>
    <property type="match status" value="1"/>
</dbReference>
<dbReference type="Proteomes" id="UP001549320">
    <property type="component" value="Unassembled WGS sequence"/>
</dbReference>